<evidence type="ECO:0008006" key="3">
    <source>
        <dbReference type="Google" id="ProtNLM"/>
    </source>
</evidence>
<dbReference type="EnsemblBacteria" id="AAQ65983">
    <property type="protein sequence ID" value="AAQ65983"/>
    <property type="gene ID" value="PG_0829"/>
</dbReference>
<dbReference type="InterPro" id="IPR045788">
    <property type="entry name" value="MobC_2"/>
</dbReference>
<evidence type="ECO:0000313" key="1">
    <source>
        <dbReference type="EMBL" id="AAQ65983.1"/>
    </source>
</evidence>
<dbReference type="KEGG" id="pgi:PG_0829"/>
<dbReference type="EMBL" id="AE015924">
    <property type="protein sequence ID" value="AAQ65983.1"/>
    <property type="molecule type" value="Genomic_DNA"/>
</dbReference>
<reference evidence="1 2" key="1">
    <citation type="journal article" date="2003" name="J. Bacteriol.">
        <title>Complete genome sequence of the oral pathogenic bacterium Porphyromonas gingivalis strain W83.</title>
        <authorList>
            <person name="Nelson K."/>
            <person name="Fleishmann R."/>
            <person name="DeBoy R."/>
            <person name="Paulsen I."/>
            <person name="Fouts D."/>
            <person name="Eisen J."/>
            <person name="Daugherty S."/>
            <person name="Dodson R."/>
            <person name="Durkin A."/>
            <person name="Gwinn M."/>
            <person name="Haft D."/>
            <person name="Kolonay J."/>
            <person name="Nelson W."/>
            <person name="White O."/>
            <person name="Mason T."/>
            <person name="Tallon L."/>
            <person name="Gray J."/>
            <person name="Granger D."/>
            <person name="Tettelin H."/>
            <person name="Dong H."/>
            <person name="Galvin J."/>
            <person name="Duncan M."/>
            <person name="Dewhirst F."/>
            <person name="Fraser C."/>
        </authorList>
    </citation>
    <scope>NUCLEOTIDE SEQUENCE [LARGE SCALE GENOMIC DNA]</scope>
    <source>
        <strain evidence="2">ATCC BAA-308 / W83</strain>
    </source>
</reference>
<dbReference type="NCBIfam" id="NF041324">
    <property type="entry name" value="Bacteroid_MobA"/>
    <property type="match status" value="1"/>
</dbReference>
<protein>
    <recommendedName>
        <fullName evidence="3">MobA protein</fullName>
    </recommendedName>
</protein>
<name>Q7MW30_PORGI</name>
<gene>
    <name evidence="1" type="ordered locus">PG_0829</name>
</gene>
<accession>Q7MW30</accession>
<proteinExistence type="predicted"/>
<keyword evidence="2" id="KW-1185">Reference proteome</keyword>
<dbReference type="Pfam" id="PF19514">
    <property type="entry name" value="MobC_2"/>
    <property type="match status" value="1"/>
</dbReference>
<dbReference type="AlphaFoldDB" id="Q7MW30"/>
<dbReference type="Proteomes" id="UP000000588">
    <property type="component" value="Chromosome"/>
</dbReference>
<dbReference type="eggNOG" id="ENOG5033UTB">
    <property type="taxonomic scope" value="Bacteria"/>
</dbReference>
<organism evidence="1 2">
    <name type="scientific">Porphyromonas gingivalis (strain ATCC BAA-308 / W83)</name>
    <dbReference type="NCBI Taxonomy" id="242619"/>
    <lineage>
        <taxon>Bacteria</taxon>
        <taxon>Pseudomonadati</taxon>
        <taxon>Bacteroidota</taxon>
        <taxon>Bacteroidia</taxon>
        <taxon>Bacteroidales</taxon>
        <taxon>Porphyromonadaceae</taxon>
        <taxon>Porphyromonas</taxon>
    </lineage>
</organism>
<evidence type="ECO:0000313" key="2">
    <source>
        <dbReference type="Proteomes" id="UP000000588"/>
    </source>
</evidence>
<dbReference type="HOGENOM" id="CLU_109688_1_0_10"/>
<sequence length="158" mass="18578">MCLARSISRRENYKPLKSKVMTKRNVGRPPKNERADHCCMVRFTDTEFARFLTLFEQSGLQNRAAFIKARVFNETFRVIKVDRSLLDYYQKLTTLYGQFRSVGVNYNQTVVALKSNFTEKKAFAMLTKLEKLTLELAIIGGEIVQLTRKFQEKWQHRQ</sequence>